<evidence type="ECO:0000256" key="2">
    <source>
        <dbReference type="ARBA" id="ARBA00003921"/>
    </source>
</evidence>
<dbReference type="GO" id="GO:0071555">
    <property type="term" value="P:cell wall organization"/>
    <property type="evidence" value="ECO:0007669"/>
    <property type="project" value="UniProtKB-KW"/>
</dbReference>
<accession>A0A2C9ZZA9</accession>
<evidence type="ECO:0000256" key="10">
    <source>
        <dbReference type="ARBA" id="ARBA00022630"/>
    </source>
</evidence>
<dbReference type="HAMAP" id="MF_00037">
    <property type="entry name" value="MurB"/>
    <property type="match status" value="1"/>
</dbReference>
<keyword evidence="16 20" id="KW-0131">Cell cycle</keyword>
<keyword evidence="15 20" id="KW-0560">Oxidoreductase</keyword>
<dbReference type="InterPro" id="IPR036318">
    <property type="entry name" value="FAD-bd_PCMH-like_sf"/>
</dbReference>
<dbReference type="GO" id="GO:0009252">
    <property type="term" value="P:peptidoglycan biosynthetic process"/>
    <property type="evidence" value="ECO:0007669"/>
    <property type="project" value="UniProtKB-UniRule"/>
</dbReference>
<evidence type="ECO:0000256" key="15">
    <source>
        <dbReference type="ARBA" id="ARBA00023002"/>
    </source>
</evidence>
<dbReference type="InterPro" id="IPR016169">
    <property type="entry name" value="FAD-bd_PCMH_sub2"/>
</dbReference>
<keyword evidence="13 20" id="KW-0133">Cell shape</keyword>
<dbReference type="InterPro" id="IPR016167">
    <property type="entry name" value="FAD-bd_PCMH_sub1"/>
</dbReference>
<keyword evidence="9 20" id="KW-0132">Cell division</keyword>
<evidence type="ECO:0000256" key="3">
    <source>
        <dbReference type="ARBA" id="ARBA00004496"/>
    </source>
</evidence>
<evidence type="ECO:0000256" key="7">
    <source>
        <dbReference type="ARBA" id="ARBA00015188"/>
    </source>
</evidence>
<evidence type="ECO:0000256" key="6">
    <source>
        <dbReference type="ARBA" id="ARBA00012518"/>
    </source>
</evidence>
<dbReference type="Pfam" id="PF01565">
    <property type="entry name" value="FAD_binding_4"/>
    <property type="match status" value="1"/>
</dbReference>
<dbReference type="NCBIfam" id="TIGR00179">
    <property type="entry name" value="murB"/>
    <property type="match status" value="1"/>
</dbReference>
<name>A0A2C9ZZA9_PSEDV</name>
<evidence type="ECO:0000256" key="13">
    <source>
        <dbReference type="ARBA" id="ARBA00022960"/>
    </source>
</evidence>
<keyword evidence="14 20" id="KW-0573">Peptidoglycan synthesis</keyword>
<evidence type="ECO:0000256" key="19">
    <source>
        <dbReference type="ARBA" id="ARBA00048914"/>
    </source>
</evidence>
<gene>
    <name evidence="20" type="primary">murB</name>
    <name evidence="22" type="ORF">B1199_18405</name>
</gene>
<dbReference type="InterPro" id="IPR036635">
    <property type="entry name" value="MurB_C_sf"/>
</dbReference>
<dbReference type="PROSITE" id="PS51387">
    <property type="entry name" value="FAD_PCMH"/>
    <property type="match status" value="1"/>
</dbReference>
<evidence type="ECO:0000313" key="23">
    <source>
        <dbReference type="Proteomes" id="UP000194841"/>
    </source>
</evidence>
<dbReference type="Proteomes" id="UP000194841">
    <property type="component" value="Unassembled WGS sequence"/>
</dbReference>
<dbReference type="SUPFAM" id="SSF56176">
    <property type="entry name" value="FAD-binding/transporter-associated domain-like"/>
    <property type="match status" value="1"/>
</dbReference>
<reference evidence="22 23" key="1">
    <citation type="submission" date="2017-02" db="EMBL/GenBank/DDBJ databases">
        <title>Pseudoalteromonas ulvae TC14 Genome.</title>
        <authorList>
            <person name="Molmeret M."/>
        </authorList>
    </citation>
    <scope>NUCLEOTIDE SEQUENCE [LARGE SCALE GENOMIC DNA]</scope>
    <source>
        <strain evidence="22">TC14</strain>
    </source>
</reference>
<sequence length="362" mass="40134">MAYYIPQLKLCGKILGINAIEVYPLPSLQSLHTFSLPSNAEKIIKVTDPNQLTDIDYSIPFVVIGEGSNTLFLDDFVGQVIQIANIGIGISEDEHMYHIKAAAGENWHQLVCYTLNKGIAGFENLALIPGLCGAAPVQNIGAYGVELSDFLVSVEGFDIITGQFNTLTAEQCQLSYRDSIFKHALKQRFIITAIHLAVRKNWQPNCHYGPLQHLQEPTAQQIYDLVVQTRQTKLPDPKQVANAGSFFKNPFITAEHFVRLKTQFPDLVAFPAVDKQVKVAAGWLIDRAGLKGEKIAGIEVNPQQALVLLNHGGSGGQDVLKMIERIQHEVHTLFDIKLQHEVRLIGSQGEIIIEVNHENSTR</sequence>
<dbReference type="SUPFAM" id="SSF56194">
    <property type="entry name" value="Uridine diphospho-N-Acetylenolpyruvylglucosamine reductase, MurB, C-terminal domain"/>
    <property type="match status" value="1"/>
</dbReference>
<keyword evidence="23" id="KW-1185">Reference proteome</keyword>
<dbReference type="InterPro" id="IPR006094">
    <property type="entry name" value="Oxid_FAD_bind_N"/>
</dbReference>
<feature type="active site" evidence="20">
    <location>
        <position position="177"/>
    </location>
</feature>
<dbReference type="UniPathway" id="UPA00219"/>
<comment type="cofactor">
    <cofactor evidence="1 20">
        <name>FAD</name>
        <dbReference type="ChEBI" id="CHEBI:57692"/>
    </cofactor>
</comment>
<dbReference type="GO" id="GO:0005829">
    <property type="term" value="C:cytosol"/>
    <property type="evidence" value="ECO:0007669"/>
    <property type="project" value="TreeGrafter"/>
</dbReference>
<evidence type="ECO:0000256" key="18">
    <source>
        <dbReference type="ARBA" id="ARBA00031026"/>
    </source>
</evidence>
<keyword evidence="11 20" id="KW-0274">FAD</keyword>
<dbReference type="NCBIfam" id="NF000755">
    <property type="entry name" value="PRK00046.1"/>
    <property type="match status" value="1"/>
</dbReference>
<dbReference type="AlphaFoldDB" id="A0A2C9ZZA9"/>
<feature type="active site" description="Proton donor" evidence="20">
    <location>
        <position position="245"/>
    </location>
</feature>
<dbReference type="InterPro" id="IPR003170">
    <property type="entry name" value="MurB"/>
</dbReference>
<evidence type="ECO:0000256" key="17">
    <source>
        <dbReference type="ARBA" id="ARBA00023316"/>
    </source>
</evidence>
<keyword evidence="12 20" id="KW-0521">NADP</keyword>
<dbReference type="Gene3D" id="3.90.78.10">
    <property type="entry name" value="UDP-N-acetylenolpyruvoylglucosamine reductase, C-terminal domain"/>
    <property type="match status" value="1"/>
</dbReference>
<comment type="subcellular location">
    <subcellularLocation>
        <location evidence="3 20">Cytoplasm</location>
    </subcellularLocation>
</comment>
<dbReference type="GO" id="GO:0051301">
    <property type="term" value="P:cell division"/>
    <property type="evidence" value="ECO:0007669"/>
    <property type="project" value="UniProtKB-KW"/>
</dbReference>
<organism evidence="22 23">
    <name type="scientific">Pseudoalteromonas ulvae</name>
    <dbReference type="NCBI Taxonomy" id="107327"/>
    <lineage>
        <taxon>Bacteria</taxon>
        <taxon>Pseudomonadati</taxon>
        <taxon>Pseudomonadota</taxon>
        <taxon>Gammaproteobacteria</taxon>
        <taxon>Alteromonadales</taxon>
        <taxon>Pseudoalteromonadaceae</taxon>
        <taxon>Pseudoalteromonas</taxon>
    </lineage>
</organism>
<evidence type="ECO:0000259" key="21">
    <source>
        <dbReference type="PROSITE" id="PS51387"/>
    </source>
</evidence>
<comment type="function">
    <text evidence="2 20">Cell wall formation.</text>
</comment>
<evidence type="ECO:0000256" key="20">
    <source>
        <dbReference type="HAMAP-Rule" id="MF_00037"/>
    </source>
</evidence>
<dbReference type="PANTHER" id="PTHR21071">
    <property type="entry name" value="UDP-N-ACETYLENOLPYRUVOYLGLUCOSAMINE REDUCTASE"/>
    <property type="match status" value="1"/>
</dbReference>
<dbReference type="Gene3D" id="3.30.465.10">
    <property type="match status" value="1"/>
</dbReference>
<evidence type="ECO:0000256" key="5">
    <source>
        <dbReference type="ARBA" id="ARBA00010485"/>
    </source>
</evidence>
<comment type="similarity">
    <text evidence="5 20">Belongs to the MurB family.</text>
</comment>
<evidence type="ECO:0000313" key="22">
    <source>
        <dbReference type="EMBL" id="OUL56096.1"/>
    </source>
</evidence>
<dbReference type="OrthoDB" id="9804753at2"/>
<evidence type="ECO:0000256" key="9">
    <source>
        <dbReference type="ARBA" id="ARBA00022618"/>
    </source>
</evidence>
<dbReference type="PANTHER" id="PTHR21071:SF4">
    <property type="entry name" value="UDP-N-ACETYLENOLPYRUVOYLGLUCOSAMINE REDUCTASE"/>
    <property type="match status" value="1"/>
</dbReference>
<evidence type="ECO:0000256" key="16">
    <source>
        <dbReference type="ARBA" id="ARBA00023306"/>
    </source>
</evidence>
<dbReference type="EC" id="1.3.1.98" evidence="6 20"/>
<evidence type="ECO:0000256" key="14">
    <source>
        <dbReference type="ARBA" id="ARBA00022984"/>
    </source>
</evidence>
<dbReference type="InterPro" id="IPR011601">
    <property type="entry name" value="MurB_C"/>
</dbReference>
<keyword evidence="17 20" id="KW-0961">Cell wall biogenesis/degradation</keyword>
<proteinExistence type="inferred from homology"/>
<dbReference type="Gene3D" id="3.30.43.10">
    <property type="entry name" value="Uridine Diphospho-n-acetylenolpyruvylglucosamine Reductase, domain 2"/>
    <property type="match status" value="1"/>
</dbReference>
<dbReference type="GO" id="GO:0008360">
    <property type="term" value="P:regulation of cell shape"/>
    <property type="evidence" value="ECO:0007669"/>
    <property type="project" value="UniProtKB-KW"/>
</dbReference>
<dbReference type="Pfam" id="PF02873">
    <property type="entry name" value="MurB_C"/>
    <property type="match status" value="1"/>
</dbReference>
<feature type="domain" description="FAD-binding PCMH-type" evidence="21">
    <location>
        <begin position="36"/>
        <end position="201"/>
    </location>
</feature>
<evidence type="ECO:0000256" key="4">
    <source>
        <dbReference type="ARBA" id="ARBA00004752"/>
    </source>
</evidence>
<evidence type="ECO:0000256" key="11">
    <source>
        <dbReference type="ARBA" id="ARBA00022827"/>
    </source>
</evidence>
<protein>
    <recommendedName>
        <fullName evidence="7 20">UDP-N-acetylenolpyruvoylglucosamine reductase</fullName>
        <ecNumber evidence="6 20">1.3.1.98</ecNumber>
    </recommendedName>
    <alternativeName>
        <fullName evidence="18 20">UDP-N-acetylmuramate dehydrogenase</fullName>
    </alternativeName>
</protein>
<comment type="caution">
    <text evidence="22">The sequence shown here is derived from an EMBL/GenBank/DDBJ whole genome shotgun (WGS) entry which is preliminary data.</text>
</comment>
<keyword evidence="10 20" id="KW-0285">Flavoprotein</keyword>
<comment type="catalytic activity">
    <reaction evidence="19 20">
        <text>UDP-N-acetyl-alpha-D-muramate + NADP(+) = UDP-N-acetyl-3-O-(1-carboxyvinyl)-alpha-D-glucosamine + NADPH + H(+)</text>
        <dbReference type="Rhea" id="RHEA:12248"/>
        <dbReference type="ChEBI" id="CHEBI:15378"/>
        <dbReference type="ChEBI" id="CHEBI:57783"/>
        <dbReference type="ChEBI" id="CHEBI:58349"/>
        <dbReference type="ChEBI" id="CHEBI:68483"/>
        <dbReference type="ChEBI" id="CHEBI:70757"/>
        <dbReference type="EC" id="1.3.1.98"/>
    </reaction>
</comment>
<feature type="active site" evidence="20">
    <location>
        <position position="341"/>
    </location>
</feature>
<dbReference type="EMBL" id="MWPV01000007">
    <property type="protein sequence ID" value="OUL56096.1"/>
    <property type="molecule type" value="Genomic_DNA"/>
</dbReference>
<dbReference type="InterPro" id="IPR016166">
    <property type="entry name" value="FAD-bd_PCMH"/>
</dbReference>
<evidence type="ECO:0000256" key="1">
    <source>
        <dbReference type="ARBA" id="ARBA00001974"/>
    </source>
</evidence>
<dbReference type="GO" id="GO:0008762">
    <property type="term" value="F:UDP-N-acetylmuramate dehydrogenase activity"/>
    <property type="evidence" value="ECO:0007669"/>
    <property type="project" value="UniProtKB-UniRule"/>
</dbReference>
<evidence type="ECO:0000256" key="12">
    <source>
        <dbReference type="ARBA" id="ARBA00022857"/>
    </source>
</evidence>
<comment type="pathway">
    <text evidence="4 20">Cell wall biogenesis; peptidoglycan biosynthesis.</text>
</comment>
<evidence type="ECO:0000256" key="8">
    <source>
        <dbReference type="ARBA" id="ARBA00022490"/>
    </source>
</evidence>
<keyword evidence="8 20" id="KW-0963">Cytoplasm</keyword>
<dbReference type="GO" id="GO:0071949">
    <property type="term" value="F:FAD binding"/>
    <property type="evidence" value="ECO:0007669"/>
    <property type="project" value="InterPro"/>
</dbReference>